<dbReference type="EMBL" id="BAAAMR010000133">
    <property type="protein sequence ID" value="GAA2166042.1"/>
    <property type="molecule type" value="Genomic_DNA"/>
</dbReference>
<keyword evidence="3" id="KW-1185">Reference proteome</keyword>
<comment type="caution">
    <text evidence="2">The sequence shown here is derived from an EMBL/GenBank/DDBJ whole genome shotgun (WGS) entry which is preliminary data.</text>
</comment>
<organism evidence="2 3">
    <name type="scientific">Actinomadura napierensis</name>
    <dbReference type="NCBI Taxonomy" id="267854"/>
    <lineage>
        <taxon>Bacteria</taxon>
        <taxon>Bacillati</taxon>
        <taxon>Actinomycetota</taxon>
        <taxon>Actinomycetes</taxon>
        <taxon>Streptosporangiales</taxon>
        <taxon>Thermomonosporaceae</taxon>
        <taxon>Actinomadura</taxon>
    </lineage>
</organism>
<dbReference type="Proteomes" id="UP001501020">
    <property type="component" value="Unassembled WGS sequence"/>
</dbReference>
<evidence type="ECO:0000313" key="3">
    <source>
        <dbReference type="Proteomes" id="UP001501020"/>
    </source>
</evidence>
<evidence type="ECO:0000256" key="1">
    <source>
        <dbReference type="SAM" id="MobiDB-lite"/>
    </source>
</evidence>
<protein>
    <recommendedName>
        <fullName evidence="4">Helix-turn-helix domain-containing protein</fullName>
    </recommendedName>
</protein>
<name>A0ABN3AFS6_9ACTN</name>
<feature type="region of interest" description="Disordered" evidence="1">
    <location>
        <begin position="1"/>
        <end position="44"/>
    </location>
</feature>
<accession>A0ABN3AFS6</accession>
<sequence>MWTCDRDRSSPIGETEKTPTTVPHPSSRYRGTSDRPAPGINLTPLQRTKVVAVVGRAEQPRRRCAKTGRSFEAIAAAGMRQPGVVLGSSDQAAQARRVGGPVSPGGRLSDGGSSR</sequence>
<feature type="compositionally biased region" description="Low complexity" evidence="1">
    <location>
        <begin position="96"/>
        <end position="107"/>
    </location>
</feature>
<gene>
    <name evidence="2" type="ORF">GCM10009727_85250</name>
</gene>
<evidence type="ECO:0008006" key="4">
    <source>
        <dbReference type="Google" id="ProtNLM"/>
    </source>
</evidence>
<feature type="region of interest" description="Disordered" evidence="1">
    <location>
        <begin position="86"/>
        <end position="115"/>
    </location>
</feature>
<reference evidence="2 3" key="1">
    <citation type="journal article" date="2019" name="Int. J. Syst. Evol. Microbiol.">
        <title>The Global Catalogue of Microorganisms (GCM) 10K type strain sequencing project: providing services to taxonomists for standard genome sequencing and annotation.</title>
        <authorList>
            <consortium name="The Broad Institute Genomics Platform"/>
            <consortium name="The Broad Institute Genome Sequencing Center for Infectious Disease"/>
            <person name="Wu L."/>
            <person name="Ma J."/>
        </authorList>
    </citation>
    <scope>NUCLEOTIDE SEQUENCE [LARGE SCALE GENOMIC DNA]</scope>
    <source>
        <strain evidence="2 3">JCM 13850</strain>
    </source>
</reference>
<evidence type="ECO:0000313" key="2">
    <source>
        <dbReference type="EMBL" id="GAA2166042.1"/>
    </source>
</evidence>
<feature type="compositionally biased region" description="Basic and acidic residues" evidence="1">
    <location>
        <begin position="1"/>
        <end position="17"/>
    </location>
</feature>
<proteinExistence type="predicted"/>